<dbReference type="GO" id="GO:0020037">
    <property type="term" value="F:heme binding"/>
    <property type="evidence" value="ECO:0007669"/>
    <property type="project" value="InterPro"/>
</dbReference>
<dbReference type="GO" id="GO:0005886">
    <property type="term" value="C:plasma membrane"/>
    <property type="evidence" value="ECO:0007669"/>
    <property type="project" value="UniProtKB-SubCell"/>
</dbReference>
<organism evidence="19 20">
    <name type="scientific">Methylotenera oryzisoli</name>
    <dbReference type="NCBI Taxonomy" id="2080758"/>
    <lineage>
        <taxon>Bacteria</taxon>
        <taxon>Pseudomonadati</taxon>
        <taxon>Pseudomonadota</taxon>
        <taxon>Betaproteobacteria</taxon>
        <taxon>Nitrosomonadales</taxon>
        <taxon>Methylophilaceae</taxon>
        <taxon>Methylotenera</taxon>
    </lineage>
</organism>
<keyword evidence="8" id="KW-0816">Tricarboxylic acid cycle</keyword>
<comment type="function">
    <text evidence="1">Membrane-anchoring subunit of succinate dehydrogenase (SDH).</text>
</comment>
<protein>
    <recommendedName>
        <fullName evidence="4">Succinate dehydrogenase hydrophobic membrane anchor subunit</fullName>
    </recommendedName>
</protein>
<sequence length="115" mass="13857">MLIELLTKKYPGMRLWLTQRISAVMMVIYLMLMLIMLAIKQPHDYASWLDLMSPWWWRMLSLVFFASLFTHAWLGVRDVFKDYVFNLRLRAVLQVTVDILLIAYLCWVCIILWKL</sequence>
<dbReference type="Gene3D" id="1.20.1300.10">
    <property type="entry name" value="Fumarate reductase/succinate dehydrogenase, transmembrane subunit"/>
    <property type="match status" value="1"/>
</dbReference>
<gene>
    <name evidence="19" type="primary">sdhD</name>
    <name evidence="19" type="ORF">C3Y98_12170</name>
</gene>
<comment type="cofactor">
    <cofactor evidence="17">
        <name>heme</name>
        <dbReference type="ChEBI" id="CHEBI:30413"/>
    </cofactor>
    <text evidence="17">The heme is bound between the two transmembrane subunits.</text>
</comment>
<evidence type="ECO:0000313" key="20">
    <source>
        <dbReference type="Proteomes" id="UP000297706"/>
    </source>
</evidence>
<name>A0A4Y9VNY9_9PROT</name>
<evidence type="ECO:0000256" key="15">
    <source>
        <dbReference type="ARBA" id="ARBA00023136"/>
    </source>
</evidence>
<keyword evidence="14 17" id="KW-0408">Iron</keyword>
<dbReference type="InterPro" id="IPR014312">
    <property type="entry name" value="Succ_DH_anchor"/>
</dbReference>
<evidence type="ECO:0000256" key="8">
    <source>
        <dbReference type="ARBA" id="ARBA00022532"/>
    </source>
</evidence>
<evidence type="ECO:0000256" key="18">
    <source>
        <dbReference type="SAM" id="Phobius"/>
    </source>
</evidence>
<evidence type="ECO:0000256" key="11">
    <source>
        <dbReference type="ARBA" id="ARBA00022723"/>
    </source>
</evidence>
<keyword evidence="11 17" id="KW-0479">Metal-binding</keyword>
<comment type="subcellular location">
    <subcellularLocation>
        <location evidence="2">Cell inner membrane</location>
        <topology evidence="2">Multi-pass membrane protein</topology>
    </subcellularLocation>
</comment>
<evidence type="ECO:0000256" key="5">
    <source>
        <dbReference type="ARBA" id="ARBA00022448"/>
    </source>
</evidence>
<evidence type="ECO:0000256" key="3">
    <source>
        <dbReference type="ARBA" id="ARBA00005163"/>
    </source>
</evidence>
<comment type="pathway">
    <text evidence="3">Carbohydrate metabolism; tricarboxylic acid cycle.</text>
</comment>
<feature type="transmembrane region" description="Helical" evidence="18">
    <location>
        <begin position="21"/>
        <end position="39"/>
    </location>
</feature>
<dbReference type="Pfam" id="PF01127">
    <property type="entry name" value="Sdh_cyt"/>
    <property type="match status" value="1"/>
</dbReference>
<accession>A0A4Y9VNY9</accession>
<proteinExistence type="predicted"/>
<reference evidence="19 20" key="1">
    <citation type="submission" date="2018-02" db="EMBL/GenBank/DDBJ databases">
        <title>A novel lanthanide dependent methylotroph, Methylotenera sp. La3113.</title>
        <authorList>
            <person name="Lv H."/>
            <person name="Tani A."/>
        </authorList>
    </citation>
    <scope>NUCLEOTIDE SEQUENCE [LARGE SCALE GENOMIC DNA]</scope>
    <source>
        <strain evidence="19 20">La3113</strain>
    </source>
</reference>
<evidence type="ECO:0000256" key="12">
    <source>
        <dbReference type="ARBA" id="ARBA00022982"/>
    </source>
</evidence>
<evidence type="ECO:0000256" key="10">
    <source>
        <dbReference type="ARBA" id="ARBA00022692"/>
    </source>
</evidence>
<dbReference type="GO" id="GO:0006099">
    <property type="term" value="P:tricarboxylic acid cycle"/>
    <property type="evidence" value="ECO:0007669"/>
    <property type="project" value="UniProtKB-UniPathway"/>
</dbReference>
<dbReference type="SUPFAM" id="SSF81343">
    <property type="entry name" value="Fumarate reductase respiratory complex transmembrane subunits"/>
    <property type="match status" value="1"/>
</dbReference>
<comment type="caution">
    <text evidence="19">The sequence shown here is derived from an EMBL/GenBank/DDBJ whole genome shotgun (WGS) entry which is preliminary data.</text>
</comment>
<keyword evidence="15 18" id="KW-0472">Membrane</keyword>
<evidence type="ECO:0000313" key="19">
    <source>
        <dbReference type="EMBL" id="TFW69745.1"/>
    </source>
</evidence>
<keyword evidence="12" id="KW-0249">Electron transport</keyword>
<feature type="transmembrane region" description="Helical" evidence="18">
    <location>
        <begin position="59"/>
        <end position="80"/>
    </location>
</feature>
<dbReference type="EMBL" id="PQVH01000015">
    <property type="protein sequence ID" value="TFW69745.1"/>
    <property type="molecule type" value="Genomic_DNA"/>
</dbReference>
<evidence type="ECO:0000256" key="2">
    <source>
        <dbReference type="ARBA" id="ARBA00004429"/>
    </source>
</evidence>
<feature type="binding site" description="axial binding residue" evidence="17">
    <location>
        <position position="71"/>
    </location>
    <ligand>
        <name>heme</name>
        <dbReference type="ChEBI" id="CHEBI:30413"/>
        <note>ligand shared with second transmembrane subunit</note>
    </ligand>
    <ligandPart>
        <name>Fe</name>
        <dbReference type="ChEBI" id="CHEBI:18248"/>
    </ligandPart>
</feature>
<dbReference type="PANTHER" id="PTHR38689:SF1">
    <property type="entry name" value="SUCCINATE DEHYDROGENASE HYDROPHOBIC MEMBRANE ANCHOR SUBUNIT"/>
    <property type="match status" value="1"/>
</dbReference>
<dbReference type="AlphaFoldDB" id="A0A4Y9VNY9"/>
<evidence type="ECO:0000256" key="16">
    <source>
        <dbReference type="PIRSR" id="PIRSR000169-1"/>
    </source>
</evidence>
<dbReference type="InterPro" id="IPR034804">
    <property type="entry name" value="SQR/QFR_C/D"/>
</dbReference>
<dbReference type="UniPathway" id="UPA00223"/>
<evidence type="ECO:0000256" key="1">
    <source>
        <dbReference type="ARBA" id="ARBA00004050"/>
    </source>
</evidence>
<evidence type="ECO:0000256" key="9">
    <source>
        <dbReference type="ARBA" id="ARBA00022617"/>
    </source>
</evidence>
<dbReference type="GO" id="GO:0017004">
    <property type="term" value="P:cytochrome complex assembly"/>
    <property type="evidence" value="ECO:0007669"/>
    <property type="project" value="TreeGrafter"/>
</dbReference>
<keyword evidence="5" id="KW-0813">Transport</keyword>
<keyword evidence="7" id="KW-0997">Cell inner membrane</keyword>
<dbReference type="RefSeq" id="WP_135278866.1">
    <property type="nucleotide sequence ID" value="NZ_PQVH01000015.1"/>
</dbReference>
<feature type="binding site" evidence="16">
    <location>
        <position position="83"/>
    </location>
    <ligand>
        <name>a ubiquinone</name>
        <dbReference type="ChEBI" id="CHEBI:16389"/>
    </ligand>
</feature>
<keyword evidence="9 17" id="KW-0349">Heme</keyword>
<evidence type="ECO:0000256" key="6">
    <source>
        <dbReference type="ARBA" id="ARBA00022475"/>
    </source>
</evidence>
<keyword evidence="20" id="KW-1185">Reference proteome</keyword>
<dbReference type="GO" id="GO:0009055">
    <property type="term" value="F:electron transfer activity"/>
    <property type="evidence" value="ECO:0007669"/>
    <property type="project" value="TreeGrafter"/>
</dbReference>
<evidence type="ECO:0000256" key="4">
    <source>
        <dbReference type="ARBA" id="ARBA00019425"/>
    </source>
</evidence>
<dbReference type="Proteomes" id="UP000297706">
    <property type="component" value="Unassembled WGS sequence"/>
</dbReference>
<keyword evidence="6" id="KW-1003">Cell membrane</keyword>
<keyword evidence="10 18" id="KW-0812">Transmembrane</keyword>
<dbReference type="InterPro" id="IPR000701">
    <property type="entry name" value="SuccDH_FuR_B_TM-su"/>
</dbReference>
<evidence type="ECO:0000256" key="13">
    <source>
        <dbReference type="ARBA" id="ARBA00022989"/>
    </source>
</evidence>
<dbReference type="GO" id="GO:0046872">
    <property type="term" value="F:metal ion binding"/>
    <property type="evidence" value="ECO:0007669"/>
    <property type="project" value="UniProtKB-KW"/>
</dbReference>
<dbReference type="OrthoDB" id="5612767at2"/>
<evidence type="ECO:0000256" key="14">
    <source>
        <dbReference type="ARBA" id="ARBA00023004"/>
    </source>
</evidence>
<evidence type="ECO:0000256" key="7">
    <source>
        <dbReference type="ARBA" id="ARBA00022519"/>
    </source>
</evidence>
<evidence type="ECO:0000256" key="17">
    <source>
        <dbReference type="PIRSR" id="PIRSR000169-2"/>
    </source>
</evidence>
<feature type="transmembrane region" description="Helical" evidence="18">
    <location>
        <begin position="92"/>
        <end position="113"/>
    </location>
</feature>
<keyword evidence="13 18" id="KW-1133">Transmembrane helix</keyword>
<dbReference type="PIRSF" id="PIRSF000169">
    <property type="entry name" value="SDH_D"/>
    <property type="match status" value="1"/>
</dbReference>
<dbReference type="PANTHER" id="PTHR38689">
    <property type="entry name" value="SUCCINATE DEHYDROGENASE HYDROPHOBIC MEMBRANE ANCHOR SUBUNIT"/>
    <property type="match status" value="1"/>
</dbReference>
<dbReference type="NCBIfam" id="TIGR02968">
    <property type="entry name" value="succ_dehyd_anc"/>
    <property type="match status" value="1"/>
</dbReference>